<dbReference type="InterPro" id="IPR008278">
    <property type="entry name" value="4-PPantetheinyl_Trfase_dom"/>
</dbReference>
<evidence type="ECO:0000313" key="6">
    <source>
        <dbReference type="Proteomes" id="UP000660265"/>
    </source>
</evidence>
<dbReference type="SUPFAM" id="SSF56214">
    <property type="entry name" value="4'-phosphopantetheinyl transferase"/>
    <property type="match status" value="2"/>
</dbReference>
<protein>
    <submittedName>
        <fullName evidence="5">4'-phosphopantetheinyl transferase</fullName>
    </submittedName>
</protein>
<feature type="region of interest" description="Disordered" evidence="3">
    <location>
        <begin position="1"/>
        <end position="23"/>
    </location>
</feature>
<dbReference type="Pfam" id="PF01648">
    <property type="entry name" value="ACPS"/>
    <property type="match status" value="1"/>
</dbReference>
<organism evidence="5 6">
    <name type="scientific">Streptomyces camponoticapitis</name>
    <dbReference type="NCBI Taxonomy" id="1616125"/>
    <lineage>
        <taxon>Bacteria</taxon>
        <taxon>Bacillati</taxon>
        <taxon>Actinomycetota</taxon>
        <taxon>Actinomycetes</taxon>
        <taxon>Kitasatosporales</taxon>
        <taxon>Streptomycetaceae</taxon>
        <taxon>Streptomyces</taxon>
    </lineage>
</organism>
<keyword evidence="2 5" id="KW-0808">Transferase</keyword>
<comment type="caution">
    <text evidence="5">The sequence shown here is derived from an EMBL/GenBank/DDBJ whole genome shotgun (WGS) entry which is preliminary data.</text>
</comment>
<keyword evidence="6" id="KW-1185">Reference proteome</keyword>
<sequence length="280" mass="29399">MNASRTGSAVPEGTGRPGPIAAPMAGDGRLDLWLLRLPKYDRIAGSLDRSELSDAERGRGAAFLRPADSVLYLSAHIALRRVLASYLGIHPRDVVFFREPCPGCGGAHGRPAVRPVASPGVLSAEPPLHFSLSHSSGVALMGVAGVPVGVDVERHPREETAEVCARALHTDERAELAALPREARPDGFGRIWTRKEAYLKGLGTGLGREPSLDYLGSDTGRRPEGWTILDVPCGPRHHGAAALLGTGPVSASVRRLPMNSLLLGGAVESDDGPDAQSSAA</sequence>
<evidence type="ECO:0000256" key="2">
    <source>
        <dbReference type="ARBA" id="ARBA00022679"/>
    </source>
</evidence>
<proteinExistence type="inferred from homology"/>
<dbReference type="GO" id="GO:0016740">
    <property type="term" value="F:transferase activity"/>
    <property type="evidence" value="ECO:0007669"/>
    <property type="project" value="UniProtKB-KW"/>
</dbReference>
<evidence type="ECO:0000313" key="5">
    <source>
        <dbReference type="EMBL" id="GGK26402.1"/>
    </source>
</evidence>
<evidence type="ECO:0000256" key="1">
    <source>
        <dbReference type="ARBA" id="ARBA00010990"/>
    </source>
</evidence>
<evidence type="ECO:0000259" key="4">
    <source>
        <dbReference type="Pfam" id="PF01648"/>
    </source>
</evidence>
<evidence type="ECO:0000256" key="3">
    <source>
        <dbReference type="SAM" id="MobiDB-lite"/>
    </source>
</evidence>
<comment type="similarity">
    <text evidence="1">Belongs to the P-Pant transferase superfamily. Gsp/Sfp/HetI/AcpT family.</text>
</comment>
<gene>
    <name evidence="5" type="ORF">GCM10011583_67950</name>
</gene>
<name>A0ABQ2EUP0_9ACTN</name>
<accession>A0ABQ2EUP0</accession>
<dbReference type="Gene3D" id="3.90.470.20">
    <property type="entry name" value="4'-phosphopantetheinyl transferase domain"/>
    <property type="match status" value="1"/>
</dbReference>
<dbReference type="EMBL" id="BMMV01000033">
    <property type="protein sequence ID" value="GGK26402.1"/>
    <property type="molecule type" value="Genomic_DNA"/>
</dbReference>
<dbReference type="PANTHER" id="PTHR12215">
    <property type="entry name" value="PHOSPHOPANTETHEINE TRANSFERASE"/>
    <property type="match status" value="1"/>
</dbReference>
<dbReference type="InterPro" id="IPR050559">
    <property type="entry name" value="P-Pant_transferase_sf"/>
</dbReference>
<reference evidence="6" key="1">
    <citation type="journal article" date="2019" name="Int. J. Syst. Evol. Microbiol.">
        <title>The Global Catalogue of Microorganisms (GCM) 10K type strain sequencing project: providing services to taxonomists for standard genome sequencing and annotation.</title>
        <authorList>
            <consortium name="The Broad Institute Genomics Platform"/>
            <consortium name="The Broad Institute Genome Sequencing Center for Infectious Disease"/>
            <person name="Wu L."/>
            <person name="Ma J."/>
        </authorList>
    </citation>
    <scope>NUCLEOTIDE SEQUENCE [LARGE SCALE GENOMIC DNA]</scope>
    <source>
        <strain evidence="6">CGMCC 4.7275</strain>
    </source>
</reference>
<dbReference type="PANTHER" id="PTHR12215:SF10">
    <property type="entry name" value="L-AMINOADIPATE-SEMIALDEHYDE DEHYDROGENASE-PHOSPHOPANTETHEINYL TRANSFERASE"/>
    <property type="match status" value="1"/>
</dbReference>
<dbReference type="InterPro" id="IPR037143">
    <property type="entry name" value="4-PPantetheinyl_Trfase_dom_sf"/>
</dbReference>
<feature type="domain" description="4'-phosphopantetheinyl transferase" evidence="4">
    <location>
        <begin position="147"/>
        <end position="210"/>
    </location>
</feature>
<dbReference type="Proteomes" id="UP000660265">
    <property type="component" value="Unassembled WGS sequence"/>
</dbReference>